<reference evidence="1" key="1">
    <citation type="submission" date="2014-11" db="EMBL/GenBank/DDBJ databases">
        <authorList>
            <person name="Amaro Gonzalez C."/>
        </authorList>
    </citation>
    <scope>NUCLEOTIDE SEQUENCE</scope>
</reference>
<proteinExistence type="predicted"/>
<name>A0A0E9R0R6_ANGAN</name>
<dbReference type="EMBL" id="GBXM01086250">
    <property type="protein sequence ID" value="JAH22327.1"/>
    <property type="molecule type" value="Transcribed_RNA"/>
</dbReference>
<accession>A0A0E9R0R6</accession>
<reference evidence="1" key="2">
    <citation type="journal article" date="2015" name="Fish Shellfish Immunol.">
        <title>Early steps in the European eel (Anguilla anguilla)-Vibrio vulnificus interaction in the gills: Role of the RtxA13 toxin.</title>
        <authorList>
            <person name="Callol A."/>
            <person name="Pajuelo D."/>
            <person name="Ebbesson L."/>
            <person name="Teles M."/>
            <person name="MacKenzie S."/>
            <person name="Amaro C."/>
        </authorList>
    </citation>
    <scope>NUCLEOTIDE SEQUENCE</scope>
</reference>
<protein>
    <submittedName>
        <fullName evidence="1">Uncharacterized protein</fullName>
    </submittedName>
</protein>
<dbReference type="AlphaFoldDB" id="A0A0E9R0R6"/>
<organism evidence="1">
    <name type="scientific">Anguilla anguilla</name>
    <name type="common">European freshwater eel</name>
    <name type="synonym">Muraena anguilla</name>
    <dbReference type="NCBI Taxonomy" id="7936"/>
    <lineage>
        <taxon>Eukaryota</taxon>
        <taxon>Metazoa</taxon>
        <taxon>Chordata</taxon>
        <taxon>Craniata</taxon>
        <taxon>Vertebrata</taxon>
        <taxon>Euteleostomi</taxon>
        <taxon>Actinopterygii</taxon>
        <taxon>Neopterygii</taxon>
        <taxon>Teleostei</taxon>
        <taxon>Anguilliformes</taxon>
        <taxon>Anguillidae</taxon>
        <taxon>Anguilla</taxon>
    </lineage>
</organism>
<sequence>MLCEVILYYSLSLIKLSRCKIISWLNDCTVRPRFWGLGTPRSCSPWKVDSASTVVFSVGWNT</sequence>
<evidence type="ECO:0000313" key="1">
    <source>
        <dbReference type="EMBL" id="JAH22327.1"/>
    </source>
</evidence>